<dbReference type="EMBL" id="BOOI01000070">
    <property type="protein sequence ID" value="GIH87991.1"/>
    <property type="molecule type" value="Genomic_DNA"/>
</dbReference>
<organism evidence="1 2">
    <name type="scientific">Planobispora rosea</name>
    <dbReference type="NCBI Taxonomy" id="35762"/>
    <lineage>
        <taxon>Bacteria</taxon>
        <taxon>Bacillati</taxon>
        <taxon>Actinomycetota</taxon>
        <taxon>Actinomycetes</taxon>
        <taxon>Streptosporangiales</taxon>
        <taxon>Streptosporangiaceae</taxon>
        <taxon>Planobispora</taxon>
    </lineage>
</organism>
<accession>A0A8J3WHM3</accession>
<evidence type="ECO:0000313" key="2">
    <source>
        <dbReference type="Proteomes" id="UP000655044"/>
    </source>
</evidence>
<proteinExistence type="predicted"/>
<dbReference type="AlphaFoldDB" id="A0A8J3WHM3"/>
<protein>
    <submittedName>
        <fullName evidence="1">Uncharacterized protein</fullName>
    </submittedName>
</protein>
<dbReference type="Proteomes" id="UP000655044">
    <property type="component" value="Unassembled WGS sequence"/>
</dbReference>
<comment type="caution">
    <text evidence="1">The sequence shown here is derived from an EMBL/GenBank/DDBJ whole genome shotgun (WGS) entry which is preliminary data.</text>
</comment>
<reference evidence="1" key="1">
    <citation type="submission" date="2021-01" db="EMBL/GenBank/DDBJ databases">
        <title>Whole genome shotgun sequence of Planobispora rosea NBRC 15558.</title>
        <authorList>
            <person name="Komaki H."/>
            <person name="Tamura T."/>
        </authorList>
    </citation>
    <scope>NUCLEOTIDE SEQUENCE</scope>
    <source>
        <strain evidence="1">NBRC 15558</strain>
    </source>
</reference>
<gene>
    <name evidence="1" type="ORF">Pro02_63990</name>
</gene>
<dbReference type="RefSeq" id="WP_189243686.1">
    <property type="nucleotide sequence ID" value="NZ_BMQP01000047.1"/>
</dbReference>
<name>A0A8J3WHM3_PLARO</name>
<evidence type="ECO:0000313" key="1">
    <source>
        <dbReference type="EMBL" id="GIH87991.1"/>
    </source>
</evidence>
<keyword evidence="2" id="KW-1185">Reference proteome</keyword>
<sequence length="349" mass="38274">MKIGFSFWGFIGPGILDTPDGGRFWRRPIIDELTALGHQLVLLQTNRDLTEAGDALPYQWDAAFPAIDVLLCEWRWPLPGRNTTPCGSPGHTCDLHRQQDLLDHYTTGRATPTVIWDTDRQMPADDPLRSLPNVIVCDTARRPVPGAAVLFNMVPDETIDAADPERLAATPRPLALAYVGNQYDRDEAFTEFFAPAAARFPHRVAGKWTRTAAWPQVNFTGRCPFPDIGGIYRGALSTVMLLPDRYARAGALTQRLGEAVVQGCMPITPTTIACAQEATPGVLHAADAGEVIERIEWLQGIAGTPEHVELIDLCLRHLEPMRVSKQIATLNTLMTDLAEATHAGVGGER</sequence>